<organism evidence="1 2">
    <name type="scientific">Limnovirga soli</name>
    <dbReference type="NCBI Taxonomy" id="2656915"/>
    <lineage>
        <taxon>Bacteria</taxon>
        <taxon>Pseudomonadati</taxon>
        <taxon>Bacteroidota</taxon>
        <taxon>Chitinophagia</taxon>
        <taxon>Chitinophagales</taxon>
        <taxon>Chitinophagaceae</taxon>
        <taxon>Limnovirga</taxon>
    </lineage>
</organism>
<proteinExistence type="predicted"/>
<gene>
    <name evidence="1" type="ORF">GD597_00325</name>
</gene>
<accession>A0A8J8FDH1</accession>
<dbReference type="AlphaFoldDB" id="A0A8J8FDH1"/>
<comment type="caution">
    <text evidence="1">The sequence shown here is derived from an EMBL/GenBank/DDBJ whole genome shotgun (WGS) entry which is preliminary data.</text>
</comment>
<dbReference type="RefSeq" id="WP_171605799.1">
    <property type="nucleotide sequence ID" value="NZ_WHPF01000001.1"/>
</dbReference>
<protein>
    <submittedName>
        <fullName evidence="1">Uncharacterized protein</fullName>
    </submittedName>
</protein>
<dbReference type="EMBL" id="WHPF01000001">
    <property type="protein sequence ID" value="NNV53881.1"/>
    <property type="molecule type" value="Genomic_DNA"/>
</dbReference>
<keyword evidence="2" id="KW-1185">Reference proteome</keyword>
<reference evidence="1" key="1">
    <citation type="submission" date="2019-10" db="EMBL/GenBank/DDBJ databases">
        <title>Draft genome sequence of Panacibacter sp. KCS-6.</title>
        <authorList>
            <person name="Yim K.J."/>
        </authorList>
    </citation>
    <scope>NUCLEOTIDE SEQUENCE</scope>
    <source>
        <strain evidence="1">KCS-6</strain>
    </source>
</reference>
<dbReference type="Proteomes" id="UP000598971">
    <property type="component" value="Unassembled WGS sequence"/>
</dbReference>
<evidence type="ECO:0000313" key="2">
    <source>
        <dbReference type="Proteomes" id="UP000598971"/>
    </source>
</evidence>
<name>A0A8J8FDH1_9BACT</name>
<evidence type="ECO:0000313" key="1">
    <source>
        <dbReference type="EMBL" id="NNV53881.1"/>
    </source>
</evidence>
<sequence>MKLPTLSKKAKKRRLEEWNTWLHNFEQQNLDEKGNPKFIYIPNAAWLLNDLYWRLVEQYLRPLLATDKEDEEEHRIHPSKIIAASEITIMMTLPIQFIGDALKEKKVNATLAWFVATQIMEGWKTGWDIEVTSEQITTVAMFKEPIDKTIRYPQSFAAEHVNWLAYLNVTIEKPLLLLAQCWRLFYISCLSIAEGGNLK</sequence>